<proteinExistence type="predicted"/>
<evidence type="ECO:0000313" key="3">
    <source>
        <dbReference type="Proteomes" id="UP001178507"/>
    </source>
</evidence>
<dbReference type="AlphaFoldDB" id="A0AA36JRJ3"/>
<keyword evidence="3" id="KW-1185">Reference proteome</keyword>
<organism evidence="2 3">
    <name type="scientific">Effrenium voratum</name>
    <dbReference type="NCBI Taxonomy" id="2562239"/>
    <lineage>
        <taxon>Eukaryota</taxon>
        <taxon>Sar</taxon>
        <taxon>Alveolata</taxon>
        <taxon>Dinophyceae</taxon>
        <taxon>Suessiales</taxon>
        <taxon>Symbiodiniaceae</taxon>
        <taxon>Effrenium</taxon>
    </lineage>
</organism>
<feature type="compositionally biased region" description="Low complexity" evidence="1">
    <location>
        <begin position="446"/>
        <end position="456"/>
    </location>
</feature>
<feature type="compositionally biased region" description="Polar residues" evidence="1">
    <location>
        <begin position="471"/>
        <end position="499"/>
    </location>
</feature>
<feature type="compositionally biased region" description="Low complexity" evidence="1">
    <location>
        <begin position="329"/>
        <end position="343"/>
    </location>
</feature>
<dbReference type="Proteomes" id="UP001178507">
    <property type="component" value="Unassembled WGS sequence"/>
</dbReference>
<protein>
    <submittedName>
        <fullName evidence="2">Uncharacterized protein</fullName>
    </submittedName>
</protein>
<sequence>MAGDAAGQLAQGELPIDVAVELERARRLSDRFSRQAHDDGELAREQRARRLSTEFLSTSFGSLLGKANEGIARLEETLEHHRRDQLQALAAQEPLMEASGQPGPGPATPLEKALQKTLEDVSVKSILDIRTCGAGVVLAEATATAALCAVANIDDTVPLSIHSLDPDRPWENALQMLAKPGHVINTLRRFPQAVASKKVPEENMVAARHYLSMAGTGHLPAVSGLQRWITAAIELWEAPPVPKARVEVNFKARDFKPLRSGEVRRPIAGQKLSPRVTVQQKVTGRPLRPVQPATQTQARDSRGAQNGSGDSAARTRSAPRAKSQDQRRQTSPRQPSPRQASPRPAERRQSPRPRPDRPERPAERPAEQPAERPAERAERVRTERERSQRPEQDRARLERTTERPQTRQVERPRPERTERPERDRPDERPERFAERRRQERERSVGTTPRTARTTRPQSALRPGSARLSTDMARSQSRLSPRRPASTSLVGLNSSKSASMLRTPPSATPGSPLSPVADLPSVEELKRMIEETKKEVREIRAVESKTRWQMSREERRDKLAETIASQSELREWRWKQAEGMKSVAVQKAQEAKAVELKESKEFVEFKREIKSRSKEEDLNYHQEVYEDHKKESSWNVEKAQEIFKQEQALVREKVENVVHLREEKRQQVEQQKAEGTQERELQEHLEVAHLAKQLAAEKERLLANLQFSRACLQAPLRRR</sequence>
<feature type="compositionally biased region" description="Polar residues" evidence="1">
    <location>
        <begin position="292"/>
        <end position="309"/>
    </location>
</feature>
<gene>
    <name evidence="2" type="ORF">EVOR1521_LOCUS31228</name>
</gene>
<evidence type="ECO:0000256" key="1">
    <source>
        <dbReference type="SAM" id="MobiDB-lite"/>
    </source>
</evidence>
<name>A0AA36JRJ3_9DINO</name>
<accession>A0AA36JRJ3</accession>
<reference evidence="2" key="1">
    <citation type="submission" date="2023-08" db="EMBL/GenBank/DDBJ databases">
        <authorList>
            <person name="Chen Y."/>
            <person name="Shah S."/>
            <person name="Dougan E. K."/>
            <person name="Thang M."/>
            <person name="Chan C."/>
        </authorList>
    </citation>
    <scope>NUCLEOTIDE SEQUENCE</scope>
</reference>
<dbReference type="EMBL" id="CAUJNA010003816">
    <property type="protein sequence ID" value="CAJ1410397.1"/>
    <property type="molecule type" value="Genomic_DNA"/>
</dbReference>
<evidence type="ECO:0000313" key="2">
    <source>
        <dbReference type="EMBL" id="CAJ1410397.1"/>
    </source>
</evidence>
<feature type="compositionally biased region" description="Basic and acidic residues" evidence="1">
    <location>
        <begin position="344"/>
        <end position="443"/>
    </location>
</feature>
<feature type="region of interest" description="Disordered" evidence="1">
    <location>
        <begin position="265"/>
        <end position="519"/>
    </location>
</feature>
<comment type="caution">
    <text evidence="2">The sequence shown here is derived from an EMBL/GenBank/DDBJ whole genome shotgun (WGS) entry which is preliminary data.</text>
</comment>